<dbReference type="Gene3D" id="2.30.30.30">
    <property type="match status" value="1"/>
</dbReference>
<dbReference type="Pfam" id="PF17136">
    <property type="entry name" value="ribosomal_L24"/>
    <property type="match status" value="1"/>
</dbReference>
<evidence type="ECO:0000256" key="2">
    <source>
        <dbReference type="ARBA" id="ARBA00022980"/>
    </source>
</evidence>
<accession>A0A382PW70</accession>
<evidence type="ECO:0000313" key="5">
    <source>
        <dbReference type="EMBL" id="SVC77574.1"/>
    </source>
</evidence>
<evidence type="ECO:0000256" key="1">
    <source>
        <dbReference type="ARBA" id="ARBA00010618"/>
    </source>
</evidence>
<evidence type="ECO:0000259" key="4">
    <source>
        <dbReference type="SMART" id="SM00739"/>
    </source>
</evidence>
<dbReference type="GO" id="GO:0006412">
    <property type="term" value="P:translation"/>
    <property type="evidence" value="ECO:0007669"/>
    <property type="project" value="InterPro"/>
</dbReference>
<dbReference type="InterPro" id="IPR041988">
    <property type="entry name" value="Ribosomal_uL24_KOW"/>
</dbReference>
<feature type="domain" description="KOW" evidence="4">
    <location>
        <begin position="2"/>
        <end position="29"/>
    </location>
</feature>
<dbReference type="GO" id="GO:0003723">
    <property type="term" value="F:RNA binding"/>
    <property type="evidence" value="ECO:0007669"/>
    <property type="project" value="InterPro"/>
</dbReference>
<dbReference type="InterPro" id="IPR003256">
    <property type="entry name" value="Ribosomal_uL24"/>
</dbReference>
<dbReference type="SMART" id="SM00739">
    <property type="entry name" value="KOW"/>
    <property type="match status" value="1"/>
</dbReference>
<dbReference type="HAMAP" id="MF_01326_B">
    <property type="entry name" value="Ribosomal_uL24_B"/>
    <property type="match status" value="1"/>
</dbReference>
<name>A0A382PW70_9ZZZZ</name>
<comment type="similarity">
    <text evidence="1">Belongs to the universal ribosomal protein uL24 family.</text>
</comment>
<feature type="non-terminal residue" evidence="5">
    <location>
        <position position="78"/>
    </location>
</feature>
<sequence length="78" mass="8751">MFIKKGMTVRVINGNHKGMEGKILRVFPKKERVIIEGINFIKKAIRPSQENPTGGMVEKEATLHISNIMAIHGNVPTR</sequence>
<dbReference type="InterPro" id="IPR014722">
    <property type="entry name" value="Rib_uL2_dom2"/>
</dbReference>
<dbReference type="AlphaFoldDB" id="A0A382PW70"/>
<dbReference type="GO" id="GO:0003735">
    <property type="term" value="F:structural constituent of ribosome"/>
    <property type="evidence" value="ECO:0007669"/>
    <property type="project" value="InterPro"/>
</dbReference>
<dbReference type="InterPro" id="IPR008991">
    <property type="entry name" value="Translation_prot_SH3-like_sf"/>
</dbReference>
<dbReference type="SUPFAM" id="SSF50104">
    <property type="entry name" value="Translation proteins SH3-like domain"/>
    <property type="match status" value="1"/>
</dbReference>
<dbReference type="GO" id="GO:0005840">
    <property type="term" value="C:ribosome"/>
    <property type="evidence" value="ECO:0007669"/>
    <property type="project" value="UniProtKB-KW"/>
</dbReference>
<dbReference type="GO" id="GO:1990904">
    <property type="term" value="C:ribonucleoprotein complex"/>
    <property type="evidence" value="ECO:0007669"/>
    <property type="project" value="UniProtKB-KW"/>
</dbReference>
<protein>
    <recommendedName>
        <fullName evidence="4">KOW domain-containing protein</fullName>
    </recommendedName>
</protein>
<dbReference type="PANTHER" id="PTHR12903">
    <property type="entry name" value="MITOCHONDRIAL RIBOSOMAL PROTEIN L24"/>
    <property type="match status" value="1"/>
</dbReference>
<dbReference type="NCBIfam" id="TIGR01079">
    <property type="entry name" value="rplX_bact"/>
    <property type="match status" value="1"/>
</dbReference>
<dbReference type="InterPro" id="IPR005824">
    <property type="entry name" value="KOW"/>
</dbReference>
<dbReference type="Pfam" id="PF00467">
    <property type="entry name" value="KOW"/>
    <property type="match status" value="1"/>
</dbReference>
<dbReference type="InterPro" id="IPR057264">
    <property type="entry name" value="Ribosomal_uL24_C"/>
</dbReference>
<reference evidence="5" key="1">
    <citation type="submission" date="2018-05" db="EMBL/GenBank/DDBJ databases">
        <authorList>
            <person name="Lanie J.A."/>
            <person name="Ng W.-L."/>
            <person name="Kazmierczak K.M."/>
            <person name="Andrzejewski T.M."/>
            <person name="Davidsen T.M."/>
            <person name="Wayne K.J."/>
            <person name="Tettelin H."/>
            <person name="Glass J.I."/>
            <person name="Rusch D."/>
            <person name="Podicherti R."/>
            <person name="Tsui H.-C.T."/>
            <person name="Winkler M.E."/>
        </authorList>
    </citation>
    <scope>NUCLEOTIDE SEQUENCE</scope>
</reference>
<proteinExistence type="inferred from homology"/>
<gene>
    <name evidence="5" type="ORF">METZ01_LOCUS330428</name>
</gene>
<keyword evidence="3" id="KW-0687">Ribonucleoprotein</keyword>
<dbReference type="CDD" id="cd06089">
    <property type="entry name" value="KOW_RPL26"/>
    <property type="match status" value="1"/>
</dbReference>
<dbReference type="EMBL" id="UINC01110219">
    <property type="protein sequence ID" value="SVC77574.1"/>
    <property type="molecule type" value="Genomic_DNA"/>
</dbReference>
<keyword evidence="2" id="KW-0689">Ribosomal protein</keyword>
<organism evidence="5">
    <name type="scientific">marine metagenome</name>
    <dbReference type="NCBI Taxonomy" id="408172"/>
    <lineage>
        <taxon>unclassified sequences</taxon>
        <taxon>metagenomes</taxon>
        <taxon>ecological metagenomes</taxon>
    </lineage>
</organism>
<evidence type="ECO:0000256" key="3">
    <source>
        <dbReference type="ARBA" id="ARBA00023274"/>
    </source>
</evidence>